<accession>A0A520XBY0</accession>
<evidence type="ECO:0000313" key="1">
    <source>
        <dbReference type="EMBL" id="RZV38717.1"/>
    </source>
</evidence>
<dbReference type="EMBL" id="SHMQ01000015">
    <property type="protein sequence ID" value="RZV38717.1"/>
    <property type="molecule type" value="Genomic_DNA"/>
</dbReference>
<proteinExistence type="predicted"/>
<dbReference type="AlphaFoldDB" id="A0A520XBY0"/>
<organism evidence="1 2">
    <name type="scientific">Candidatus Acidulodesulfobacterium acidiphilum</name>
    <dbReference type="NCBI Taxonomy" id="2597224"/>
    <lineage>
        <taxon>Bacteria</taxon>
        <taxon>Deltaproteobacteria</taxon>
        <taxon>Candidatus Acidulodesulfobacterales</taxon>
        <taxon>Candidatus Acidulodesulfobacterium</taxon>
    </lineage>
</organism>
<evidence type="ECO:0000313" key="2">
    <source>
        <dbReference type="Proteomes" id="UP000322454"/>
    </source>
</evidence>
<reference evidence="1 2" key="1">
    <citation type="submission" date="2019-01" db="EMBL/GenBank/DDBJ databases">
        <title>Insights into ecological role of a new deltaproteobacterial order Candidatus Sinidesulfobacterales (Sva0485) by metagenomics and metatranscriptomics.</title>
        <authorList>
            <person name="Tan S."/>
            <person name="Liu J."/>
            <person name="Fang Y."/>
            <person name="Hedlund B."/>
            <person name="Lian Z.-H."/>
            <person name="Huang L.-Y."/>
            <person name="Li J.-T."/>
            <person name="Huang L.-N."/>
            <person name="Li W.-J."/>
            <person name="Jiang H.-C."/>
            <person name="Dong H.-L."/>
            <person name="Shu W.-S."/>
        </authorList>
    </citation>
    <scope>NUCLEOTIDE SEQUENCE [LARGE SCALE GENOMIC DNA]</scope>
    <source>
        <strain evidence="1">AP4</strain>
    </source>
</reference>
<gene>
    <name evidence="1" type="ORF">EVJ48_06310</name>
</gene>
<evidence type="ECO:0008006" key="3">
    <source>
        <dbReference type="Google" id="ProtNLM"/>
    </source>
</evidence>
<comment type="caution">
    <text evidence="1">The sequence shown here is derived from an EMBL/GenBank/DDBJ whole genome shotgun (WGS) entry which is preliminary data.</text>
</comment>
<name>A0A520XBY0_9DELT</name>
<sequence>MHRTQIYIEEEIFQKARKESEILGVSISEFIRMSIKKNIQKNSTNNINVFFDNLKPLESFKDINPKKYVDNIRSKSRILTNNE</sequence>
<dbReference type="Proteomes" id="UP000322454">
    <property type="component" value="Unassembled WGS sequence"/>
</dbReference>
<protein>
    <recommendedName>
        <fullName evidence="3">DUF1778 domain-containing protein</fullName>
    </recommendedName>
</protein>